<keyword evidence="5" id="KW-1185">Reference proteome</keyword>
<dbReference type="Proteomes" id="UP000199208">
    <property type="component" value="Unassembled WGS sequence"/>
</dbReference>
<dbReference type="PANTHER" id="PTHR42928:SF5">
    <property type="entry name" value="BLR1237 PROTEIN"/>
    <property type="match status" value="1"/>
</dbReference>
<protein>
    <submittedName>
        <fullName evidence="4">Tripartite-type tricarboxylate transporter, receptor component TctC</fullName>
    </submittedName>
</protein>
<evidence type="ECO:0000313" key="4">
    <source>
        <dbReference type="EMBL" id="SCZ79509.1"/>
    </source>
</evidence>
<dbReference type="Gene3D" id="3.40.190.150">
    <property type="entry name" value="Bordetella uptake gene, domain 1"/>
    <property type="match status" value="1"/>
</dbReference>
<dbReference type="SUPFAM" id="SSF53850">
    <property type="entry name" value="Periplasmic binding protein-like II"/>
    <property type="match status" value="1"/>
</dbReference>
<feature type="compositionally biased region" description="Polar residues" evidence="2">
    <location>
        <begin position="25"/>
        <end position="40"/>
    </location>
</feature>
<dbReference type="RefSeq" id="WP_092590697.1">
    <property type="nucleotide sequence ID" value="NZ_FMWL01000007.1"/>
</dbReference>
<organism evidence="4 5">
    <name type="scientific">Acidaminobacter hydrogenoformans DSM 2784</name>
    <dbReference type="NCBI Taxonomy" id="1120920"/>
    <lineage>
        <taxon>Bacteria</taxon>
        <taxon>Bacillati</taxon>
        <taxon>Bacillota</taxon>
        <taxon>Clostridia</taxon>
        <taxon>Peptostreptococcales</taxon>
        <taxon>Acidaminobacteraceae</taxon>
        <taxon>Acidaminobacter</taxon>
    </lineage>
</organism>
<evidence type="ECO:0000256" key="3">
    <source>
        <dbReference type="SAM" id="SignalP"/>
    </source>
</evidence>
<dbReference type="PROSITE" id="PS51257">
    <property type="entry name" value="PROKAR_LIPOPROTEIN"/>
    <property type="match status" value="1"/>
</dbReference>
<proteinExistence type="inferred from homology"/>
<dbReference type="CDD" id="cd07012">
    <property type="entry name" value="PBP2_Bug_TTT"/>
    <property type="match status" value="1"/>
</dbReference>
<feature type="signal peptide" evidence="3">
    <location>
        <begin position="1"/>
        <end position="19"/>
    </location>
</feature>
<gene>
    <name evidence="4" type="ORF">SAMN03080599_01813</name>
</gene>
<comment type="similarity">
    <text evidence="1">Belongs to the UPF0065 (bug) family.</text>
</comment>
<dbReference type="PIRSF" id="PIRSF017082">
    <property type="entry name" value="YflP"/>
    <property type="match status" value="1"/>
</dbReference>
<dbReference type="Pfam" id="PF03401">
    <property type="entry name" value="TctC"/>
    <property type="match status" value="1"/>
</dbReference>
<name>A0A1G5S1S0_9FIRM</name>
<keyword evidence="3" id="KW-0732">Signal</keyword>
<dbReference type="InterPro" id="IPR042100">
    <property type="entry name" value="Bug_dom1"/>
</dbReference>
<feature type="region of interest" description="Disordered" evidence="2">
    <location>
        <begin position="25"/>
        <end position="45"/>
    </location>
</feature>
<dbReference type="Gene3D" id="3.40.190.10">
    <property type="entry name" value="Periplasmic binding protein-like II"/>
    <property type="match status" value="1"/>
</dbReference>
<reference evidence="4 5" key="1">
    <citation type="submission" date="2016-10" db="EMBL/GenBank/DDBJ databases">
        <authorList>
            <person name="de Groot N.N."/>
        </authorList>
    </citation>
    <scope>NUCLEOTIDE SEQUENCE [LARGE SCALE GENOMIC DNA]</scope>
    <source>
        <strain evidence="4 5">DSM 2784</strain>
    </source>
</reference>
<dbReference type="PANTHER" id="PTHR42928">
    <property type="entry name" value="TRICARBOXYLATE-BINDING PROTEIN"/>
    <property type="match status" value="1"/>
</dbReference>
<evidence type="ECO:0000313" key="5">
    <source>
        <dbReference type="Proteomes" id="UP000199208"/>
    </source>
</evidence>
<keyword evidence="4" id="KW-0675">Receptor</keyword>
<dbReference type="InterPro" id="IPR005064">
    <property type="entry name" value="BUG"/>
</dbReference>
<evidence type="ECO:0000256" key="2">
    <source>
        <dbReference type="SAM" id="MobiDB-lite"/>
    </source>
</evidence>
<dbReference type="OrthoDB" id="8881899at2"/>
<sequence>MKKHISFMIILLIFVSSIAGCGSTDQVNNEQPSNSENQGSVKKVDYPGTNQVNILVGYGAGGSSDIGVRMLQPYLEKELDTTVNVINKPGANGWIAWTDLSKAKPDGLTIALVNIPGFYSGYLDKQQNRSENLESFDFIANHVTDWGVLVAKKGQFENMEDFMKNAKSSEVTIGDVGMGGNKHIQIEELKNANPDAKLTPIHMKGFAENYAGLLGGHIDAVSATMGDIISQMSEGELEVLCVFAPERSEMLPDVQTCEELGFGQVYGPSSRGYMLPKGVDQEVVSIIEEAFKKAINDPEQISKMRELGLAVDYFDGEEYDAFLKENETKLRSMTKLLGWE</sequence>
<dbReference type="AlphaFoldDB" id="A0A1G5S1S0"/>
<feature type="chain" id="PRO_5038375507" evidence="3">
    <location>
        <begin position="20"/>
        <end position="340"/>
    </location>
</feature>
<accession>A0A1G5S1S0</accession>
<evidence type="ECO:0000256" key="1">
    <source>
        <dbReference type="ARBA" id="ARBA00006987"/>
    </source>
</evidence>
<dbReference type="STRING" id="1120920.SAMN03080599_01813"/>
<dbReference type="EMBL" id="FMWL01000007">
    <property type="protein sequence ID" value="SCZ79509.1"/>
    <property type="molecule type" value="Genomic_DNA"/>
</dbReference>